<accession>A0A559KCS2</accession>
<dbReference type="Pfam" id="PF12083">
    <property type="entry name" value="DUF3560"/>
    <property type="match status" value="1"/>
</dbReference>
<keyword evidence="1" id="KW-0175">Coiled coil</keyword>
<comment type="caution">
    <text evidence="2">The sequence shown here is derived from an EMBL/GenBank/DDBJ whole genome shotgun (WGS) entry which is preliminary data.</text>
</comment>
<name>A0A559KCS2_9BACL</name>
<evidence type="ECO:0000313" key="2">
    <source>
        <dbReference type="EMBL" id="TVY09925.1"/>
    </source>
</evidence>
<evidence type="ECO:0000256" key="1">
    <source>
        <dbReference type="SAM" id="Coils"/>
    </source>
</evidence>
<dbReference type="RefSeq" id="WP_144846516.1">
    <property type="nucleotide sequence ID" value="NZ_VNJI01000011.1"/>
</dbReference>
<gene>
    <name evidence="2" type="ORF">FPZ49_11175</name>
</gene>
<sequence>MSEYILNRETNKIELHFSKSEYQVLSVEQKADLKRSFLFSGKLSAWVSRSSNNHYAAIRTAEKLGFTNGGNVGERLSYAEELERKAEKAEARAERFEQYSDNAYNRGKDLQSGFKEAARDWSWVTQPIIAGHSGSERFARQKQKLIDRYEKGFTEYRKSDYFKDRAITARQTADKSQLKNKSYLNNRIEECNTSIRALERSIVAAEERNNSEWLESLLEKMEYELDKLAFMHNCMDELGGVLYSKDNVKAGYLVKIRNDWEIVVKANTKTVETQSRHVPYTLKYAYADIKDMKIPEGWTEKKEITVNPFIIGDIVTMNQIGTDRVMRAFQILKTTDKSVMIQRIKVENGIPFPDEFTSEKQERRSVKMNRSGVMVVNYDDYYLYKYNQPVTV</sequence>
<feature type="coiled-coil region" evidence="1">
    <location>
        <begin position="79"/>
        <end position="106"/>
    </location>
</feature>
<dbReference type="OrthoDB" id="2537962at2"/>
<protein>
    <submittedName>
        <fullName evidence="2">DUF3560 domain-containing protein</fullName>
    </submittedName>
</protein>
<dbReference type="InterPro" id="IPR021944">
    <property type="entry name" value="DUF3560"/>
</dbReference>
<reference evidence="2 3" key="1">
    <citation type="submission" date="2019-07" db="EMBL/GenBank/DDBJ databases">
        <authorList>
            <person name="Kim J."/>
        </authorList>
    </citation>
    <scope>NUCLEOTIDE SEQUENCE [LARGE SCALE GENOMIC DNA]</scope>
    <source>
        <strain evidence="2 3">JC52</strain>
    </source>
</reference>
<evidence type="ECO:0000313" key="3">
    <source>
        <dbReference type="Proteomes" id="UP000317036"/>
    </source>
</evidence>
<dbReference type="AlphaFoldDB" id="A0A559KCS2"/>
<organism evidence="2 3">
    <name type="scientific">Paenibacillus cremeus</name>
    <dbReference type="NCBI Taxonomy" id="2163881"/>
    <lineage>
        <taxon>Bacteria</taxon>
        <taxon>Bacillati</taxon>
        <taxon>Bacillota</taxon>
        <taxon>Bacilli</taxon>
        <taxon>Bacillales</taxon>
        <taxon>Paenibacillaceae</taxon>
        <taxon>Paenibacillus</taxon>
    </lineage>
</organism>
<keyword evidence="3" id="KW-1185">Reference proteome</keyword>
<dbReference type="EMBL" id="VNJI01000011">
    <property type="protein sequence ID" value="TVY09925.1"/>
    <property type="molecule type" value="Genomic_DNA"/>
</dbReference>
<dbReference type="Proteomes" id="UP000317036">
    <property type="component" value="Unassembled WGS sequence"/>
</dbReference>
<proteinExistence type="predicted"/>